<dbReference type="Pfam" id="PF00145">
    <property type="entry name" value="DNA_methylase"/>
    <property type="match status" value="1"/>
</dbReference>
<dbReference type="Gene3D" id="3.40.50.150">
    <property type="entry name" value="Vaccinia Virus protein VP39"/>
    <property type="match status" value="1"/>
</dbReference>
<feature type="compositionally biased region" description="Polar residues" evidence="9">
    <location>
        <begin position="200"/>
        <end position="217"/>
    </location>
</feature>
<reference evidence="10 11" key="1">
    <citation type="submission" date="2019-03" db="EMBL/GenBank/DDBJ databases">
        <title>Flavobacterium AR-3-4 sp. nov. isolated from arctic soil.</title>
        <authorList>
            <person name="Chaudhary D.K."/>
        </authorList>
    </citation>
    <scope>NUCLEOTIDE SEQUENCE [LARGE SCALE GENOMIC DNA]</scope>
    <source>
        <strain evidence="10 11">AR-3-4</strain>
    </source>
</reference>
<dbReference type="InterPro" id="IPR050750">
    <property type="entry name" value="C5-MTase"/>
</dbReference>
<dbReference type="GO" id="GO:0003886">
    <property type="term" value="F:DNA (cytosine-5-)-methyltransferase activity"/>
    <property type="evidence" value="ECO:0007669"/>
    <property type="project" value="UniProtKB-EC"/>
</dbReference>
<keyword evidence="3 6" id="KW-0949">S-adenosyl-L-methionine</keyword>
<dbReference type="NCBIfam" id="TIGR00675">
    <property type="entry name" value="dcm"/>
    <property type="match status" value="1"/>
</dbReference>
<evidence type="ECO:0000256" key="4">
    <source>
        <dbReference type="ARBA" id="ARBA00022747"/>
    </source>
</evidence>
<dbReference type="Proteomes" id="UP000295479">
    <property type="component" value="Unassembled WGS sequence"/>
</dbReference>
<evidence type="ECO:0000313" key="10">
    <source>
        <dbReference type="EMBL" id="TDD97534.1"/>
    </source>
</evidence>
<accession>A0A4R5CJH8</accession>
<evidence type="ECO:0000256" key="1">
    <source>
        <dbReference type="ARBA" id="ARBA00022603"/>
    </source>
</evidence>
<dbReference type="PROSITE" id="PS51679">
    <property type="entry name" value="SAM_MT_C5"/>
    <property type="match status" value="1"/>
</dbReference>
<evidence type="ECO:0000256" key="9">
    <source>
        <dbReference type="SAM" id="MobiDB-lite"/>
    </source>
</evidence>
<dbReference type="SUPFAM" id="SSF53335">
    <property type="entry name" value="S-adenosyl-L-methionine-dependent methyltransferases"/>
    <property type="match status" value="1"/>
</dbReference>
<comment type="similarity">
    <text evidence="6 7">Belongs to the class I-like SAM-binding methyltransferase superfamily. C5-methyltransferase family.</text>
</comment>
<evidence type="ECO:0000256" key="5">
    <source>
        <dbReference type="ARBA" id="ARBA00047422"/>
    </source>
</evidence>
<feature type="region of interest" description="Disordered" evidence="9">
    <location>
        <begin position="173"/>
        <end position="242"/>
    </location>
</feature>
<evidence type="ECO:0000313" key="11">
    <source>
        <dbReference type="Proteomes" id="UP000295479"/>
    </source>
</evidence>
<organism evidence="10 11">
    <name type="scientific">Flavobacterium cellulosilyticum</name>
    <dbReference type="NCBI Taxonomy" id="2541731"/>
    <lineage>
        <taxon>Bacteria</taxon>
        <taxon>Pseudomonadati</taxon>
        <taxon>Bacteroidota</taxon>
        <taxon>Flavobacteriia</taxon>
        <taxon>Flavobacteriales</taxon>
        <taxon>Flavobacteriaceae</taxon>
        <taxon>Flavobacterium</taxon>
    </lineage>
</organism>
<dbReference type="AlphaFoldDB" id="A0A4R5CJH8"/>
<name>A0A4R5CJH8_9FLAO</name>
<dbReference type="PROSITE" id="PS00094">
    <property type="entry name" value="C5_MTASE_1"/>
    <property type="match status" value="1"/>
</dbReference>
<dbReference type="InterPro" id="IPR018117">
    <property type="entry name" value="C5_DNA_meth_AS"/>
</dbReference>
<dbReference type="PRINTS" id="PR00105">
    <property type="entry name" value="C5METTRFRASE"/>
</dbReference>
<sequence length="347" mass="39456">MPLLTHGSLFSGIGGFDLAAEWMGWKNEFHCEWNPFGQKILKYYWPNAITYEDITKTDFTIHRGKIDILTGGFPCQPYSTSGKRLGNEDERHLWPEMLRAIREIKPRYIVGENVLGLVNWNGGLVFEEVQVNLENEGYEVQPVILPACSVGAPHRRERIWFVAYSNECTKKSSRTSDRIVRKRSENNDESKEWRTETKQHIGSSDVQRTNTDTTSKQSEWDESKQPKTSGKKQGEFRGNGCQMGNEWNATNPECIGQQEQRESQGSLRKKAFGKRKASWTHDDGRWPTQSPICNGDDGISERLDTTSISRRKWNEESIKAGGNAIVPQVALQIFNAIAMHDASLSEA</sequence>
<evidence type="ECO:0000256" key="8">
    <source>
        <dbReference type="RuleBase" id="RU000417"/>
    </source>
</evidence>
<dbReference type="OrthoDB" id="32195at2"/>
<dbReference type="GO" id="GO:0032259">
    <property type="term" value="P:methylation"/>
    <property type="evidence" value="ECO:0007669"/>
    <property type="project" value="UniProtKB-KW"/>
</dbReference>
<feature type="compositionally biased region" description="Basic residues" evidence="9">
    <location>
        <begin position="267"/>
        <end position="278"/>
    </location>
</feature>
<proteinExistence type="inferred from homology"/>
<keyword evidence="4" id="KW-0680">Restriction system</keyword>
<dbReference type="PANTHER" id="PTHR46098:SF1">
    <property type="entry name" value="TRNA (CYTOSINE(38)-C(5))-METHYLTRANSFERASE"/>
    <property type="match status" value="1"/>
</dbReference>
<feature type="region of interest" description="Disordered" evidence="9">
    <location>
        <begin position="258"/>
        <end position="290"/>
    </location>
</feature>
<dbReference type="EMBL" id="SMFK01000004">
    <property type="protein sequence ID" value="TDD97534.1"/>
    <property type="molecule type" value="Genomic_DNA"/>
</dbReference>
<keyword evidence="11" id="KW-1185">Reference proteome</keyword>
<gene>
    <name evidence="10" type="primary">dcm</name>
    <name evidence="10" type="ORF">E0F76_09400</name>
</gene>
<keyword evidence="2 6" id="KW-0808">Transferase</keyword>
<evidence type="ECO:0000256" key="7">
    <source>
        <dbReference type="RuleBase" id="RU000416"/>
    </source>
</evidence>
<dbReference type="InterPro" id="IPR001525">
    <property type="entry name" value="C5_MeTfrase"/>
</dbReference>
<feature type="active site" evidence="6">
    <location>
        <position position="75"/>
    </location>
</feature>
<dbReference type="PANTHER" id="PTHR46098">
    <property type="entry name" value="TRNA (CYTOSINE(38)-C(5))-METHYLTRANSFERASE"/>
    <property type="match status" value="1"/>
</dbReference>
<evidence type="ECO:0000256" key="6">
    <source>
        <dbReference type="PROSITE-ProRule" id="PRU01016"/>
    </source>
</evidence>
<comment type="catalytic activity">
    <reaction evidence="5 8">
        <text>a 2'-deoxycytidine in DNA + S-adenosyl-L-methionine = a 5-methyl-2'-deoxycytidine in DNA + S-adenosyl-L-homocysteine + H(+)</text>
        <dbReference type="Rhea" id="RHEA:13681"/>
        <dbReference type="Rhea" id="RHEA-COMP:11369"/>
        <dbReference type="Rhea" id="RHEA-COMP:11370"/>
        <dbReference type="ChEBI" id="CHEBI:15378"/>
        <dbReference type="ChEBI" id="CHEBI:57856"/>
        <dbReference type="ChEBI" id="CHEBI:59789"/>
        <dbReference type="ChEBI" id="CHEBI:85452"/>
        <dbReference type="ChEBI" id="CHEBI:85454"/>
        <dbReference type="EC" id="2.1.1.37"/>
    </reaction>
</comment>
<dbReference type="EC" id="2.1.1.37" evidence="8"/>
<evidence type="ECO:0000256" key="2">
    <source>
        <dbReference type="ARBA" id="ARBA00022679"/>
    </source>
</evidence>
<comment type="caution">
    <text evidence="10">The sequence shown here is derived from an EMBL/GenBank/DDBJ whole genome shotgun (WGS) entry which is preliminary data.</text>
</comment>
<evidence type="ECO:0000256" key="3">
    <source>
        <dbReference type="ARBA" id="ARBA00022691"/>
    </source>
</evidence>
<keyword evidence="1 6" id="KW-0489">Methyltransferase</keyword>
<feature type="compositionally biased region" description="Basic and acidic residues" evidence="9">
    <location>
        <begin position="173"/>
        <end position="199"/>
    </location>
</feature>
<dbReference type="GO" id="GO:0009307">
    <property type="term" value="P:DNA restriction-modification system"/>
    <property type="evidence" value="ECO:0007669"/>
    <property type="project" value="UniProtKB-KW"/>
</dbReference>
<protein>
    <recommendedName>
        <fullName evidence="8">Cytosine-specific methyltransferase</fullName>
        <ecNumber evidence="8">2.1.1.37</ecNumber>
    </recommendedName>
</protein>
<dbReference type="InterPro" id="IPR029063">
    <property type="entry name" value="SAM-dependent_MTases_sf"/>
</dbReference>